<keyword evidence="7" id="KW-1185">Reference proteome</keyword>
<protein>
    <submittedName>
        <fullName evidence="6">Acyl-CoA dehydrogenase</fullName>
    </submittedName>
</protein>
<proteinExistence type="inferred from homology"/>
<dbReference type="Gene3D" id="1.20.140.10">
    <property type="entry name" value="Butyryl-CoA Dehydrogenase, subunit A, domain 3"/>
    <property type="match status" value="1"/>
</dbReference>
<dbReference type="Pfam" id="PF00441">
    <property type="entry name" value="Acyl-CoA_dh_1"/>
    <property type="match status" value="1"/>
</dbReference>
<dbReference type="InterPro" id="IPR036250">
    <property type="entry name" value="AcylCo_DH-like_C"/>
</dbReference>
<comment type="similarity">
    <text evidence="1">Belongs to the acyl-CoA dehydrogenase family.</text>
</comment>
<evidence type="ECO:0000256" key="1">
    <source>
        <dbReference type="ARBA" id="ARBA00009347"/>
    </source>
</evidence>
<dbReference type="InterPro" id="IPR009075">
    <property type="entry name" value="AcylCo_DH/oxidase_C"/>
</dbReference>
<evidence type="ECO:0000256" key="3">
    <source>
        <dbReference type="ARBA" id="ARBA00022827"/>
    </source>
</evidence>
<dbReference type="GO" id="GO:0005737">
    <property type="term" value="C:cytoplasm"/>
    <property type="evidence" value="ECO:0007669"/>
    <property type="project" value="TreeGrafter"/>
</dbReference>
<reference evidence="6 7" key="1">
    <citation type="journal article" date="2013" name="Genome Announc.">
        <title>Draft Genome Sequence of Rhodococcus rhodnii Strain LMG5362, a Symbiont of Rhodnius prolixus (Hemiptera, Reduviidae, Triatominae), the Principle Vector of Trypanosoma cruzi.</title>
        <authorList>
            <person name="Pachebat J.A."/>
            <person name="van Keulen G."/>
            <person name="Whitten M.M."/>
            <person name="Girdwood S."/>
            <person name="Del Sol R."/>
            <person name="Dyson P.J."/>
            <person name="Facey P.D."/>
        </authorList>
    </citation>
    <scope>NUCLEOTIDE SEQUENCE [LARGE SCALE GENOMIC DNA]</scope>
    <source>
        <strain evidence="6 7">LMG 5362</strain>
    </source>
</reference>
<dbReference type="InterPro" id="IPR050741">
    <property type="entry name" value="Acyl-CoA_dehydrogenase"/>
</dbReference>
<dbReference type="EMBL" id="APMY01000050">
    <property type="protein sequence ID" value="EOM77241.1"/>
    <property type="molecule type" value="Genomic_DNA"/>
</dbReference>
<dbReference type="InterPro" id="IPR046373">
    <property type="entry name" value="Acyl-CoA_Oxase/DH_mid-dom_sf"/>
</dbReference>
<dbReference type="PATRIC" id="fig|1273125.3.peg.1343"/>
<dbReference type="RefSeq" id="WP_010837454.1">
    <property type="nucleotide sequence ID" value="NZ_APMY01000050.1"/>
</dbReference>
<keyword evidence="4" id="KW-0560">Oxidoreductase</keyword>
<accession>R7WPJ9</accession>
<comment type="caution">
    <text evidence="6">The sequence shown here is derived from an EMBL/GenBank/DDBJ whole genome shotgun (WGS) entry which is preliminary data.</text>
</comment>
<evidence type="ECO:0000259" key="5">
    <source>
        <dbReference type="Pfam" id="PF00441"/>
    </source>
</evidence>
<dbReference type="Gene3D" id="2.40.110.10">
    <property type="entry name" value="Butyryl-CoA Dehydrogenase, subunit A, domain 2"/>
    <property type="match status" value="1"/>
</dbReference>
<gene>
    <name evidence="6" type="ORF">Rrhod_1390</name>
</gene>
<dbReference type="PANTHER" id="PTHR48083:SF2">
    <property type="entry name" value="MEDIUM-CHAIN SPECIFIC ACYL-COA DEHYDROGENASE, MITOCHONDRIAL"/>
    <property type="match status" value="1"/>
</dbReference>
<dbReference type="eggNOG" id="COG1960">
    <property type="taxonomic scope" value="Bacteria"/>
</dbReference>
<dbReference type="Proteomes" id="UP000013525">
    <property type="component" value="Unassembled WGS sequence"/>
</dbReference>
<evidence type="ECO:0000256" key="2">
    <source>
        <dbReference type="ARBA" id="ARBA00022630"/>
    </source>
</evidence>
<dbReference type="SUPFAM" id="SSF47203">
    <property type="entry name" value="Acyl-CoA dehydrogenase C-terminal domain-like"/>
    <property type="match status" value="1"/>
</dbReference>
<dbReference type="GO" id="GO:0033539">
    <property type="term" value="P:fatty acid beta-oxidation using acyl-CoA dehydrogenase"/>
    <property type="evidence" value="ECO:0007669"/>
    <property type="project" value="TreeGrafter"/>
</dbReference>
<dbReference type="AlphaFoldDB" id="R7WPJ9"/>
<name>R7WPJ9_9NOCA</name>
<keyword evidence="2" id="KW-0285">Flavoprotein</keyword>
<dbReference type="SUPFAM" id="SSF56645">
    <property type="entry name" value="Acyl-CoA dehydrogenase NM domain-like"/>
    <property type="match status" value="1"/>
</dbReference>
<organism evidence="6 7">
    <name type="scientific">Rhodococcus rhodnii LMG 5362</name>
    <dbReference type="NCBI Taxonomy" id="1273125"/>
    <lineage>
        <taxon>Bacteria</taxon>
        <taxon>Bacillati</taxon>
        <taxon>Actinomycetota</taxon>
        <taxon>Actinomycetes</taxon>
        <taxon>Mycobacteriales</taxon>
        <taxon>Nocardiaceae</taxon>
        <taxon>Rhodococcus</taxon>
    </lineage>
</organism>
<dbReference type="GO" id="GO:0003995">
    <property type="term" value="F:acyl-CoA dehydrogenase activity"/>
    <property type="evidence" value="ECO:0007669"/>
    <property type="project" value="TreeGrafter"/>
</dbReference>
<feature type="domain" description="Acyl-CoA dehydrogenase/oxidase C-terminal" evidence="5">
    <location>
        <begin position="112"/>
        <end position="260"/>
    </location>
</feature>
<dbReference type="PANTHER" id="PTHR48083">
    <property type="entry name" value="MEDIUM-CHAIN SPECIFIC ACYL-COA DEHYDROGENASE, MITOCHONDRIAL-RELATED"/>
    <property type="match status" value="1"/>
</dbReference>
<keyword evidence="3" id="KW-0274">FAD</keyword>
<sequence>MSWGLTERAHGSDLLAGDVALEAGALTGTKWLINNATRGGAVVAIARTAPEGGPRGFDLVLVEKSVAVTESGEPAYRSLPKERTHGIRGADISGIEFLDAPITAGDVISAPGRGLENVMKALQLTRALCCSLSLGAADRALHTAVGFAESRVLYGRSLVDLPQARRVLADAFADHLLNEATTLAVLRSVHSLPGELSVHAAAAKFLVPTRTEALLAALRGFVGARAILDPDHADAPPLTRTERDHRIVSLFDGNTVVNLTSLIAQFPMLDRTGLPADSVRIVGEAEPADLSRLSLLSRTGSTILRMLPNAVEQLAGSGVPDEVAALGHRLAGAARRVLDDAARAERNPADMPDANFAVAERLAAAIAGAAAVHVHLAHSGAIDPALAANALWLRLALTRALAAVDPSAPTTCPAAVHDDAVAHLRHRNAADRGFGLYAPNGETA</sequence>
<dbReference type="InterPro" id="IPR009100">
    <property type="entry name" value="AcylCoA_DH/oxidase_NM_dom_sf"/>
</dbReference>
<evidence type="ECO:0000256" key="4">
    <source>
        <dbReference type="ARBA" id="ARBA00023002"/>
    </source>
</evidence>
<evidence type="ECO:0000313" key="6">
    <source>
        <dbReference type="EMBL" id="EOM77241.1"/>
    </source>
</evidence>
<evidence type="ECO:0000313" key="7">
    <source>
        <dbReference type="Proteomes" id="UP000013525"/>
    </source>
</evidence>